<dbReference type="Proteomes" id="UP001139226">
    <property type="component" value="Unassembled WGS sequence"/>
</dbReference>
<proteinExistence type="predicted"/>
<feature type="transmembrane region" description="Helical" evidence="2">
    <location>
        <begin position="20"/>
        <end position="40"/>
    </location>
</feature>
<dbReference type="RefSeq" id="WP_240712418.1">
    <property type="nucleotide sequence ID" value="NZ_JAKVTV010000001.1"/>
</dbReference>
<keyword evidence="2" id="KW-0812">Transmembrane</keyword>
<dbReference type="AlphaFoldDB" id="A0A9X1V106"/>
<name>A0A9X1V106_9FLAO</name>
<sequence length="69" mass="7910">MRLFLPQLKLIERVGTEVNLISVLFKFFLITGIAFLVFFLTARTYTPEKFSENSGTIPKMLATNPPQPY</sequence>
<keyword evidence="2" id="KW-0472">Membrane</keyword>
<keyword evidence="2" id="KW-1133">Transmembrane helix</keyword>
<protein>
    <submittedName>
        <fullName evidence="3">Uncharacterized protein</fullName>
    </submittedName>
</protein>
<evidence type="ECO:0000313" key="3">
    <source>
        <dbReference type="EMBL" id="MCH4822307.1"/>
    </source>
</evidence>
<evidence type="ECO:0000256" key="2">
    <source>
        <dbReference type="SAM" id="Phobius"/>
    </source>
</evidence>
<keyword evidence="4" id="KW-1185">Reference proteome</keyword>
<comment type="caution">
    <text evidence="3">The sequence shown here is derived from an EMBL/GenBank/DDBJ whole genome shotgun (WGS) entry which is preliminary data.</text>
</comment>
<evidence type="ECO:0000313" key="4">
    <source>
        <dbReference type="Proteomes" id="UP001139226"/>
    </source>
</evidence>
<reference evidence="3" key="1">
    <citation type="submission" date="2022-03" db="EMBL/GenBank/DDBJ databases">
        <title>Gramella crocea sp. nov., isolated from activated sludge of a seafood processing plant.</title>
        <authorList>
            <person name="Zhang X."/>
        </authorList>
    </citation>
    <scope>NUCLEOTIDE SEQUENCE</scope>
    <source>
        <strain evidence="3">YJ019</strain>
    </source>
</reference>
<feature type="region of interest" description="Disordered" evidence="1">
    <location>
        <begin position="50"/>
        <end position="69"/>
    </location>
</feature>
<dbReference type="EMBL" id="JAKVTV010000001">
    <property type="protein sequence ID" value="MCH4822307.1"/>
    <property type="molecule type" value="Genomic_DNA"/>
</dbReference>
<organism evidence="3 4">
    <name type="scientific">Christiangramia lutea</name>
    <dbReference type="NCBI Taxonomy" id="1607951"/>
    <lineage>
        <taxon>Bacteria</taxon>
        <taxon>Pseudomonadati</taxon>
        <taxon>Bacteroidota</taxon>
        <taxon>Flavobacteriia</taxon>
        <taxon>Flavobacteriales</taxon>
        <taxon>Flavobacteriaceae</taxon>
        <taxon>Christiangramia</taxon>
    </lineage>
</organism>
<accession>A0A9X1V106</accession>
<evidence type="ECO:0000256" key="1">
    <source>
        <dbReference type="SAM" id="MobiDB-lite"/>
    </source>
</evidence>
<gene>
    <name evidence="3" type="ORF">ML462_03895</name>
</gene>